<comment type="caution">
    <text evidence="1">The sequence shown here is derived from an EMBL/GenBank/DDBJ whole genome shotgun (WGS) entry which is preliminary data.</text>
</comment>
<keyword evidence="2" id="KW-1185">Reference proteome</keyword>
<evidence type="ECO:0000313" key="2">
    <source>
        <dbReference type="Proteomes" id="UP000245462"/>
    </source>
</evidence>
<gene>
    <name evidence="1" type="ORF">C7382_10412</name>
</gene>
<name>A0A2U1FKI1_9PORP</name>
<reference evidence="1 2" key="1">
    <citation type="submission" date="2018-04" db="EMBL/GenBank/DDBJ databases">
        <title>Genomic Encyclopedia of Type Strains, Phase IV (KMG-IV): sequencing the most valuable type-strain genomes for metagenomic binning, comparative biology and taxonomic classification.</title>
        <authorList>
            <person name="Goeker M."/>
        </authorList>
    </citation>
    <scope>NUCLEOTIDE SEQUENCE [LARGE SCALE GENOMIC DNA]</scope>
    <source>
        <strain evidence="1 2">DSM 28520</strain>
    </source>
</reference>
<organism evidence="1 2">
    <name type="scientific">Porphyromonas loveana</name>
    <dbReference type="NCBI Taxonomy" id="1884669"/>
    <lineage>
        <taxon>Bacteria</taxon>
        <taxon>Pseudomonadati</taxon>
        <taxon>Bacteroidota</taxon>
        <taxon>Bacteroidia</taxon>
        <taxon>Bacteroidales</taxon>
        <taxon>Porphyromonadaceae</taxon>
        <taxon>Porphyromonas</taxon>
    </lineage>
</organism>
<evidence type="ECO:0000313" key="1">
    <source>
        <dbReference type="EMBL" id="PVZ12705.1"/>
    </source>
</evidence>
<dbReference type="AlphaFoldDB" id="A0A2U1FKI1"/>
<accession>A0A2U1FKI1</accession>
<dbReference type="Proteomes" id="UP000245462">
    <property type="component" value="Unassembled WGS sequence"/>
</dbReference>
<protein>
    <submittedName>
        <fullName evidence="1">Uncharacterized protein</fullName>
    </submittedName>
</protein>
<sequence>MNLKKSSLLKTFFGTQKAKKRTSENTLKTSPTPCFHFRIISKGFLPLYLLIIRQLLPHMLLSVFRNMENWLFLPVIFEETTF</sequence>
<proteinExistence type="predicted"/>
<dbReference type="EMBL" id="QEKY01000004">
    <property type="protein sequence ID" value="PVZ12705.1"/>
    <property type="molecule type" value="Genomic_DNA"/>
</dbReference>